<organism evidence="2 3">
    <name type="scientific">Apiospora arundinis</name>
    <dbReference type="NCBI Taxonomy" id="335852"/>
    <lineage>
        <taxon>Eukaryota</taxon>
        <taxon>Fungi</taxon>
        <taxon>Dikarya</taxon>
        <taxon>Ascomycota</taxon>
        <taxon>Pezizomycotina</taxon>
        <taxon>Sordariomycetes</taxon>
        <taxon>Xylariomycetidae</taxon>
        <taxon>Amphisphaeriales</taxon>
        <taxon>Apiosporaceae</taxon>
        <taxon>Apiospora</taxon>
    </lineage>
</organism>
<comment type="caution">
    <text evidence="2">The sequence shown here is derived from an EMBL/GenBank/DDBJ whole genome shotgun (WGS) entry which is preliminary data.</text>
</comment>
<reference evidence="2 3" key="1">
    <citation type="journal article" date="2024" name="IMA Fungus">
        <title>Apiospora arundinis, a panoply of carbohydrate-active enzymes and secondary metabolites.</title>
        <authorList>
            <person name="Sorensen T."/>
            <person name="Petersen C."/>
            <person name="Muurmann A.T."/>
            <person name="Christiansen J.V."/>
            <person name="Brundto M.L."/>
            <person name="Overgaard C.K."/>
            <person name="Boysen A.T."/>
            <person name="Wollenberg R.D."/>
            <person name="Larsen T.O."/>
            <person name="Sorensen J.L."/>
            <person name="Nielsen K.L."/>
            <person name="Sondergaard T.E."/>
        </authorList>
    </citation>
    <scope>NUCLEOTIDE SEQUENCE [LARGE SCALE GENOMIC DNA]</scope>
    <source>
        <strain evidence="2 3">AAU 773</strain>
    </source>
</reference>
<dbReference type="EMBL" id="JAPCWZ010000001">
    <property type="protein sequence ID" value="KAK8880229.1"/>
    <property type="molecule type" value="Genomic_DNA"/>
</dbReference>
<accession>A0ABR2JN35</accession>
<protein>
    <submittedName>
        <fullName evidence="2">Uncharacterized protein</fullName>
    </submittedName>
</protein>
<evidence type="ECO:0000313" key="3">
    <source>
        <dbReference type="Proteomes" id="UP001390339"/>
    </source>
</evidence>
<gene>
    <name evidence="2" type="ORF">PGQ11_001523</name>
</gene>
<sequence length="61" mass="6613">MARTHDPSYDTHPTTAAARIDPGGMPRPVGLRLKIHTTAARPHQNTPEIMIDVAKRISGEG</sequence>
<keyword evidence="3" id="KW-1185">Reference proteome</keyword>
<feature type="region of interest" description="Disordered" evidence="1">
    <location>
        <begin position="1"/>
        <end position="27"/>
    </location>
</feature>
<proteinExistence type="predicted"/>
<name>A0ABR2JN35_9PEZI</name>
<evidence type="ECO:0000313" key="2">
    <source>
        <dbReference type="EMBL" id="KAK8880229.1"/>
    </source>
</evidence>
<evidence type="ECO:0000256" key="1">
    <source>
        <dbReference type="SAM" id="MobiDB-lite"/>
    </source>
</evidence>
<dbReference type="Proteomes" id="UP001390339">
    <property type="component" value="Unassembled WGS sequence"/>
</dbReference>